<feature type="transmembrane region" description="Helical" evidence="1">
    <location>
        <begin position="12"/>
        <end position="33"/>
    </location>
</feature>
<feature type="transmembrane region" description="Helical" evidence="1">
    <location>
        <begin position="227"/>
        <end position="247"/>
    </location>
</feature>
<organism evidence="2 3">
    <name type="scientific">Steinernema carpocapsae</name>
    <name type="common">Entomopathogenic nematode</name>
    <dbReference type="NCBI Taxonomy" id="34508"/>
    <lineage>
        <taxon>Eukaryota</taxon>
        <taxon>Metazoa</taxon>
        <taxon>Ecdysozoa</taxon>
        <taxon>Nematoda</taxon>
        <taxon>Chromadorea</taxon>
        <taxon>Rhabditida</taxon>
        <taxon>Tylenchina</taxon>
        <taxon>Panagrolaimomorpha</taxon>
        <taxon>Strongyloidoidea</taxon>
        <taxon>Steinernematidae</taxon>
        <taxon>Steinernema</taxon>
    </lineage>
</organism>
<sequence length="379" mass="42782">MSDMLICKCSVFPETFFVSSVVCLFSAVAPFLLPLHFHPSTCEAVVMLAPLLRPFLGPLLVVSTVIQFSFSSPKCLPKPGHLSVIFDRNSCDVTVAKSDINFEIEKPHVDNCPDYCMFVVRKTNDVIVANDEEIVAIPLSARIFDLNTVEEDADLPLNCSDLAKDVVTMFGELINVSQEECSPTSKQVFIPFQTKKETLLSSPPNTRWRQLRNIYCKEFIFTNYNKFLVVLPFSIFFTLGFIVVIVLHQCWYLPQYRRGETLKTFQKPSSTEELELAPRLTSREEIRLTEASTQSDTDISAKSPFVGPFSRSCFSLFGSDTRLTDPTEITATTQRSLTATGSADVVRRRRRARRSFYDALCALVALKMKSQILESRSQE</sequence>
<dbReference type="EMBL" id="AZBU02000003">
    <property type="protein sequence ID" value="TKR89177.1"/>
    <property type="molecule type" value="Genomic_DNA"/>
</dbReference>
<evidence type="ECO:0000313" key="2">
    <source>
        <dbReference type="EMBL" id="TKR89177.1"/>
    </source>
</evidence>
<name>A0A4U5NZS5_STECR</name>
<reference evidence="2 3" key="1">
    <citation type="journal article" date="2015" name="Genome Biol.">
        <title>Comparative genomics of Steinernema reveals deeply conserved gene regulatory networks.</title>
        <authorList>
            <person name="Dillman A.R."/>
            <person name="Macchietto M."/>
            <person name="Porter C.F."/>
            <person name="Rogers A."/>
            <person name="Williams B."/>
            <person name="Antoshechkin I."/>
            <person name="Lee M.M."/>
            <person name="Goodwin Z."/>
            <person name="Lu X."/>
            <person name="Lewis E.E."/>
            <person name="Goodrich-Blair H."/>
            <person name="Stock S.P."/>
            <person name="Adams B.J."/>
            <person name="Sternberg P.W."/>
            <person name="Mortazavi A."/>
        </authorList>
    </citation>
    <scope>NUCLEOTIDE SEQUENCE [LARGE SCALE GENOMIC DNA]</scope>
    <source>
        <strain evidence="2 3">ALL</strain>
    </source>
</reference>
<evidence type="ECO:0000256" key="1">
    <source>
        <dbReference type="SAM" id="Phobius"/>
    </source>
</evidence>
<keyword evidence="1" id="KW-0812">Transmembrane</keyword>
<protein>
    <submittedName>
        <fullName evidence="2">Uncharacterized protein</fullName>
    </submittedName>
</protein>
<keyword evidence="1" id="KW-1133">Transmembrane helix</keyword>
<evidence type="ECO:0000313" key="3">
    <source>
        <dbReference type="Proteomes" id="UP000298663"/>
    </source>
</evidence>
<keyword evidence="1" id="KW-0472">Membrane</keyword>
<reference evidence="2 3" key="2">
    <citation type="journal article" date="2019" name="G3 (Bethesda)">
        <title>Hybrid Assembly of the Genome of the Entomopathogenic Nematode Steinernema carpocapsae Identifies the X-Chromosome.</title>
        <authorList>
            <person name="Serra L."/>
            <person name="Macchietto M."/>
            <person name="Macias-Munoz A."/>
            <person name="McGill C.J."/>
            <person name="Rodriguez I.M."/>
            <person name="Rodriguez B."/>
            <person name="Murad R."/>
            <person name="Mortazavi A."/>
        </authorList>
    </citation>
    <scope>NUCLEOTIDE SEQUENCE [LARGE SCALE GENOMIC DNA]</scope>
    <source>
        <strain evidence="2 3">ALL</strain>
    </source>
</reference>
<proteinExistence type="predicted"/>
<keyword evidence="3" id="KW-1185">Reference proteome</keyword>
<dbReference type="Proteomes" id="UP000298663">
    <property type="component" value="Unassembled WGS sequence"/>
</dbReference>
<dbReference type="AlphaFoldDB" id="A0A4U5NZS5"/>
<comment type="caution">
    <text evidence="2">The sequence shown here is derived from an EMBL/GenBank/DDBJ whole genome shotgun (WGS) entry which is preliminary data.</text>
</comment>
<gene>
    <name evidence="2" type="ORF">L596_013317</name>
</gene>
<accession>A0A4U5NZS5</accession>